<name>A0A7T7RH09_9ACTN</name>
<evidence type="ECO:0000256" key="2">
    <source>
        <dbReference type="SAM" id="Phobius"/>
    </source>
</evidence>
<dbReference type="KEGG" id="slf:JEQ17_47375"/>
<gene>
    <name evidence="4" type="ORF">JEQ17_47375</name>
</gene>
<reference evidence="4 5" key="1">
    <citation type="submission" date="2020-12" db="EMBL/GenBank/DDBJ databases">
        <title>A novel species.</title>
        <authorList>
            <person name="Li K."/>
        </authorList>
    </citation>
    <scope>NUCLEOTIDE SEQUENCE [LARGE SCALE GENOMIC DNA]</scope>
    <source>
        <strain evidence="4 5">ZYC-3</strain>
    </source>
</reference>
<dbReference type="InterPro" id="IPR027417">
    <property type="entry name" value="P-loop_NTPase"/>
</dbReference>
<feature type="transmembrane region" description="Helical" evidence="2">
    <location>
        <begin position="480"/>
        <end position="503"/>
    </location>
</feature>
<dbReference type="SUPFAM" id="SSF52540">
    <property type="entry name" value="P-loop containing nucleoside triphosphate hydrolases"/>
    <property type="match status" value="1"/>
</dbReference>
<dbReference type="EMBL" id="CP066831">
    <property type="protein sequence ID" value="QQM46291.1"/>
    <property type="molecule type" value="Genomic_DNA"/>
</dbReference>
<feature type="region of interest" description="Disordered" evidence="1">
    <location>
        <begin position="710"/>
        <end position="734"/>
    </location>
</feature>
<feature type="transmembrane region" description="Helical" evidence="2">
    <location>
        <begin position="557"/>
        <end position="578"/>
    </location>
</feature>
<feature type="transmembrane region" description="Helical" evidence="2">
    <location>
        <begin position="637"/>
        <end position="662"/>
    </location>
</feature>
<feature type="domain" description="NACHT" evidence="3">
    <location>
        <begin position="100"/>
        <end position="223"/>
    </location>
</feature>
<dbReference type="PROSITE" id="PS50837">
    <property type="entry name" value="NACHT"/>
    <property type="match status" value="1"/>
</dbReference>
<protein>
    <submittedName>
        <fullName evidence="4">NACHT domain-containing protein</fullName>
    </submittedName>
</protein>
<dbReference type="RefSeq" id="WP_200401124.1">
    <property type="nucleotide sequence ID" value="NZ_CP066831.1"/>
</dbReference>
<dbReference type="Pfam" id="PF05729">
    <property type="entry name" value="NACHT"/>
    <property type="match status" value="1"/>
</dbReference>
<organism evidence="4 5">
    <name type="scientific">Streptomyces liliifuscus</name>
    <dbReference type="NCBI Taxonomy" id="2797636"/>
    <lineage>
        <taxon>Bacteria</taxon>
        <taxon>Bacillati</taxon>
        <taxon>Actinomycetota</taxon>
        <taxon>Actinomycetes</taxon>
        <taxon>Kitasatosporales</taxon>
        <taxon>Streptomycetaceae</taxon>
        <taxon>Streptomyces</taxon>
    </lineage>
</organism>
<keyword evidence="2" id="KW-1133">Transmembrane helix</keyword>
<keyword evidence="2" id="KW-0472">Membrane</keyword>
<feature type="compositionally biased region" description="Polar residues" evidence="1">
    <location>
        <begin position="721"/>
        <end position="734"/>
    </location>
</feature>
<evidence type="ECO:0000259" key="3">
    <source>
        <dbReference type="PROSITE" id="PS50837"/>
    </source>
</evidence>
<dbReference type="Gene3D" id="3.40.50.300">
    <property type="entry name" value="P-loop containing nucleotide triphosphate hydrolases"/>
    <property type="match status" value="1"/>
</dbReference>
<evidence type="ECO:0000313" key="5">
    <source>
        <dbReference type="Proteomes" id="UP000595636"/>
    </source>
</evidence>
<dbReference type="AlphaFoldDB" id="A0A7T7RH09"/>
<feature type="transmembrane region" description="Helical" evidence="2">
    <location>
        <begin position="599"/>
        <end position="617"/>
    </location>
</feature>
<feature type="transmembrane region" description="Helical" evidence="2">
    <location>
        <begin position="417"/>
        <end position="435"/>
    </location>
</feature>
<proteinExistence type="predicted"/>
<feature type="transmembrane region" description="Helical" evidence="2">
    <location>
        <begin position="524"/>
        <end position="545"/>
    </location>
</feature>
<evidence type="ECO:0000313" key="4">
    <source>
        <dbReference type="EMBL" id="QQM46291.1"/>
    </source>
</evidence>
<dbReference type="Proteomes" id="UP000595636">
    <property type="component" value="Chromosome"/>
</dbReference>
<feature type="transmembrane region" description="Helical" evidence="2">
    <location>
        <begin position="447"/>
        <end position="468"/>
    </location>
</feature>
<sequence length="734" mass="79958">MVGLLGVLAVWAWRGKPHHQSSGTGQIAETAQTLARVVRRQWEDEAILRQLFEPAPLPVIWTPCRRTELSAHGTPANTAIRCHAHDPDELIETFQRAARQRIVVLGPGGSGKTTFAVLLLLALLRTRDSDDPVPVLCPLSSFDPSRENARDWLQRRVAEDYPALSDVQRYGTSSIVELLTEHRLVPVLDGLDEVPAARQATVLAALNDTLPTNAPLVLTCRTDDYARAVRESSPLANATVLEPTPLRIGEAIAALRLAVSTQRRPAWDVVADHLTQNPDSPAGQVLTSPLMATMARSVYAGGDRDPTELTDLRRFPTRPAIEHHLLDALIPTLYVRSRRQAPTGGWDPEKARHYLTFIAHGLRDRGTFDFAWWELHTWSSALTKPWRRAVTWLGITLVGNLVTNPFLVLFFGAPLEIVPMCMAQAAAVVPIFLLSSRVSVFAGRAGYRTGFSALVALSGGLAATPATVPFLPGTNVVHQFFGATVFVSVCLWLALLAAGLPAPPHLPIRGRPGMSQWRRRLPRALGIVACVAVSSAVFFASYAAYVQHDGEPRVMASLRDGLVIGSLLGVGLVFFRWVRSASAADDQDTAAETLRTDRLVALLGGGACAVLFVLPDAGVRTSIWFANTVTDLAIVTAFRLLDIGAVGFVLALATCAWPYYVIARIQFAACGQLPWRLQAFLADAHRLGILRSVNSTYQFRHARLQDRLAESTRLPEPRTPADQSGTHSDSTTSS</sequence>
<dbReference type="InterPro" id="IPR007111">
    <property type="entry name" value="NACHT_NTPase"/>
</dbReference>
<accession>A0A7T7RH09</accession>
<keyword evidence="5" id="KW-1185">Reference proteome</keyword>
<evidence type="ECO:0000256" key="1">
    <source>
        <dbReference type="SAM" id="MobiDB-lite"/>
    </source>
</evidence>
<keyword evidence="2" id="KW-0812">Transmembrane</keyword>
<feature type="transmembrane region" description="Helical" evidence="2">
    <location>
        <begin position="389"/>
        <end position="411"/>
    </location>
</feature>